<comment type="caution">
    <text evidence="4">The sequence shown here is derived from an EMBL/GenBank/DDBJ whole genome shotgun (WGS) entry which is preliminary data.</text>
</comment>
<accession>A0ABD3XVN4</accession>
<name>A0ABD3XVN4_SINWO</name>
<dbReference type="Gene3D" id="3.40.50.720">
    <property type="entry name" value="NAD(P)-binding Rossmann-like Domain"/>
    <property type="match status" value="1"/>
</dbReference>
<evidence type="ECO:0000256" key="2">
    <source>
        <dbReference type="RuleBase" id="RU000363"/>
    </source>
</evidence>
<dbReference type="InterPro" id="IPR002347">
    <property type="entry name" value="SDR_fam"/>
</dbReference>
<protein>
    <recommendedName>
        <fullName evidence="6">Retinol dehydrogenase 11</fullName>
    </recommendedName>
</protein>
<evidence type="ECO:0000313" key="5">
    <source>
        <dbReference type="Proteomes" id="UP001634394"/>
    </source>
</evidence>
<keyword evidence="3" id="KW-1133">Transmembrane helix</keyword>
<dbReference type="EMBL" id="JBJQND010000001">
    <property type="protein sequence ID" value="KAL3890052.1"/>
    <property type="molecule type" value="Genomic_DNA"/>
</dbReference>
<reference evidence="4 5" key="1">
    <citation type="submission" date="2024-11" db="EMBL/GenBank/DDBJ databases">
        <title>Chromosome-level genome assembly of the freshwater bivalve Anodonta woodiana.</title>
        <authorList>
            <person name="Chen X."/>
        </authorList>
    </citation>
    <scope>NUCLEOTIDE SEQUENCE [LARGE SCALE GENOMIC DNA]</scope>
    <source>
        <strain evidence="4">MN2024</strain>
        <tissue evidence="4">Gills</tissue>
    </source>
</reference>
<sequence>MELEFLGVTLALCPFLTFVFLPLIILLLLLYVFREVLGSCPPCQSNRRLDGKTVIVTGGNAGIGKETAIDMARRGARVILGCRSAERAQEAVRDIIAKTGNSNVVFYIVDLADLDSVRQFAATVLKKESRLDILINNAGIDKSAALIAENPTKQGFDLIFGTNYLGPFLLTHLLLDLLRSSPHSQIINVSSHMHWFLFRQLNFSSETKNGVRYPYLRGYEISKLGNVMHARELAKQLQGTGIRANSVHPGLVETEIWAPLKKKYPGWLYNIFTAIRRLVGLNSTEGAQTTIYVAVDEGAKEYNGRYFSKCTISKENRLALDDNACALLWDHSMKMCGLK</sequence>
<dbReference type="InterPro" id="IPR036291">
    <property type="entry name" value="NAD(P)-bd_dom_sf"/>
</dbReference>
<keyword evidence="1" id="KW-0560">Oxidoreductase</keyword>
<comment type="similarity">
    <text evidence="2">Belongs to the short-chain dehydrogenases/reductases (SDR) family.</text>
</comment>
<dbReference type="PRINTS" id="PR00080">
    <property type="entry name" value="SDRFAMILY"/>
</dbReference>
<dbReference type="Pfam" id="PF00106">
    <property type="entry name" value="adh_short"/>
    <property type="match status" value="1"/>
</dbReference>
<dbReference type="SUPFAM" id="SSF51735">
    <property type="entry name" value="NAD(P)-binding Rossmann-fold domains"/>
    <property type="match status" value="1"/>
</dbReference>
<dbReference type="GO" id="GO:0016491">
    <property type="term" value="F:oxidoreductase activity"/>
    <property type="evidence" value="ECO:0007669"/>
    <property type="project" value="UniProtKB-KW"/>
</dbReference>
<dbReference type="PANTHER" id="PTHR43157">
    <property type="entry name" value="PHOSPHATIDYLINOSITOL-GLYCAN BIOSYNTHESIS CLASS F PROTEIN-RELATED"/>
    <property type="match status" value="1"/>
</dbReference>
<feature type="transmembrane region" description="Helical" evidence="3">
    <location>
        <begin position="12"/>
        <end position="33"/>
    </location>
</feature>
<evidence type="ECO:0008006" key="6">
    <source>
        <dbReference type="Google" id="ProtNLM"/>
    </source>
</evidence>
<evidence type="ECO:0000256" key="3">
    <source>
        <dbReference type="SAM" id="Phobius"/>
    </source>
</evidence>
<keyword evidence="3" id="KW-0812">Transmembrane</keyword>
<keyword evidence="5" id="KW-1185">Reference proteome</keyword>
<keyword evidence="3" id="KW-0472">Membrane</keyword>
<organism evidence="4 5">
    <name type="scientific">Sinanodonta woodiana</name>
    <name type="common">Chinese pond mussel</name>
    <name type="synonym">Anodonta woodiana</name>
    <dbReference type="NCBI Taxonomy" id="1069815"/>
    <lineage>
        <taxon>Eukaryota</taxon>
        <taxon>Metazoa</taxon>
        <taxon>Spiralia</taxon>
        <taxon>Lophotrochozoa</taxon>
        <taxon>Mollusca</taxon>
        <taxon>Bivalvia</taxon>
        <taxon>Autobranchia</taxon>
        <taxon>Heteroconchia</taxon>
        <taxon>Palaeoheterodonta</taxon>
        <taxon>Unionida</taxon>
        <taxon>Unionoidea</taxon>
        <taxon>Unionidae</taxon>
        <taxon>Unioninae</taxon>
        <taxon>Sinanodonta</taxon>
    </lineage>
</organism>
<evidence type="ECO:0000313" key="4">
    <source>
        <dbReference type="EMBL" id="KAL3890052.1"/>
    </source>
</evidence>
<dbReference type="PRINTS" id="PR00081">
    <property type="entry name" value="GDHRDH"/>
</dbReference>
<proteinExistence type="inferred from homology"/>
<evidence type="ECO:0000256" key="1">
    <source>
        <dbReference type="ARBA" id="ARBA00023002"/>
    </source>
</evidence>
<gene>
    <name evidence="4" type="ORF">ACJMK2_002352</name>
</gene>
<dbReference type="Proteomes" id="UP001634394">
    <property type="component" value="Unassembled WGS sequence"/>
</dbReference>
<dbReference type="PANTHER" id="PTHR43157:SF31">
    <property type="entry name" value="PHOSPHATIDYLINOSITOL-GLYCAN BIOSYNTHESIS CLASS F PROTEIN"/>
    <property type="match status" value="1"/>
</dbReference>
<dbReference type="CDD" id="cd05327">
    <property type="entry name" value="retinol-DH_like_SDR_c_like"/>
    <property type="match status" value="1"/>
</dbReference>
<dbReference type="AlphaFoldDB" id="A0ABD3XVN4"/>